<dbReference type="Proteomes" id="UP000598971">
    <property type="component" value="Unassembled WGS sequence"/>
</dbReference>
<comment type="caution">
    <text evidence="1">The sequence shown here is derived from an EMBL/GenBank/DDBJ whole genome shotgun (WGS) entry which is preliminary data.</text>
</comment>
<evidence type="ECO:0000313" key="1">
    <source>
        <dbReference type="EMBL" id="NNV55106.1"/>
    </source>
</evidence>
<dbReference type="AlphaFoldDB" id="A0A8J8FBS7"/>
<keyword evidence="2" id="KW-1185">Reference proteome</keyword>
<gene>
    <name evidence="1" type="ORF">GD597_06525</name>
</gene>
<protein>
    <recommendedName>
        <fullName evidence="3">Lipoprotein</fullName>
    </recommendedName>
</protein>
<name>A0A8J8FBS7_9BACT</name>
<evidence type="ECO:0000313" key="2">
    <source>
        <dbReference type="Proteomes" id="UP000598971"/>
    </source>
</evidence>
<sequence length="317" mass="35780">MYKYAIACLLILAGIACKNDKVSLSGDSPVDMKDFMEAFPTVALPYKIADSNMVKLADTTRISYAIFTEFIPDTVLTALYGKNAKKMLIHPVAKIEKEQEIYLLANLKLNGKTALFVFLFNSENKYITRYQLLSQQVKDEYARNVAITSEPTFIISREKSNSAGDFFYTRNGVAYNNGSGSFITVMSDNNEDLKKINEIINPIDTLAHKNKLSGDYVKDKRNFISLRDGNNNKYIFFIHFEKNGGDCIGELKGNLTMRDATHGYFQESGDPCVIDFVFSGKTVKVKEQGNCGNHRGIKCFFDDAYNKIKDKKIPSRK</sequence>
<reference evidence="1" key="1">
    <citation type="submission" date="2019-10" db="EMBL/GenBank/DDBJ databases">
        <title>Draft genome sequence of Panacibacter sp. KCS-6.</title>
        <authorList>
            <person name="Yim K.J."/>
        </authorList>
    </citation>
    <scope>NUCLEOTIDE SEQUENCE</scope>
    <source>
        <strain evidence="1">KCS-6</strain>
    </source>
</reference>
<proteinExistence type="predicted"/>
<dbReference type="EMBL" id="WHPF01000004">
    <property type="protein sequence ID" value="NNV55106.1"/>
    <property type="molecule type" value="Genomic_DNA"/>
</dbReference>
<accession>A0A8J8FBS7</accession>
<dbReference type="RefSeq" id="WP_171607036.1">
    <property type="nucleotide sequence ID" value="NZ_WHPF01000004.1"/>
</dbReference>
<dbReference type="PROSITE" id="PS51257">
    <property type="entry name" value="PROKAR_LIPOPROTEIN"/>
    <property type="match status" value="1"/>
</dbReference>
<evidence type="ECO:0008006" key="3">
    <source>
        <dbReference type="Google" id="ProtNLM"/>
    </source>
</evidence>
<organism evidence="1 2">
    <name type="scientific">Limnovirga soli</name>
    <dbReference type="NCBI Taxonomy" id="2656915"/>
    <lineage>
        <taxon>Bacteria</taxon>
        <taxon>Pseudomonadati</taxon>
        <taxon>Bacteroidota</taxon>
        <taxon>Chitinophagia</taxon>
        <taxon>Chitinophagales</taxon>
        <taxon>Chitinophagaceae</taxon>
        <taxon>Limnovirga</taxon>
    </lineage>
</organism>